<dbReference type="PANTHER" id="PTHR14136:SF17">
    <property type="entry name" value="BTB_POZ DOMAIN-CONTAINING PROTEIN KCTD9"/>
    <property type="match status" value="1"/>
</dbReference>
<accession>A0A4R5X7C4</accession>
<organism evidence="3 4">
    <name type="scientific">Mycolicibacterium obuense</name>
    <dbReference type="NCBI Taxonomy" id="1807"/>
    <lineage>
        <taxon>Bacteria</taxon>
        <taxon>Bacillati</taxon>
        <taxon>Actinomycetota</taxon>
        <taxon>Actinomycetes</taxon>
        <taxon>Mycobacteriales</taxon>
        <taxon>Mycobacteriaceae</taxon>
        <taxon>Mycolicibacterium</taxon>
    </lineage>
</organism>
<dbReference type="InterPro" id="IPR001646">
    <property type="entry name" value="5peptide_repeat"/>
</dbReference>
<evidence type="ECO:0000313" key="3">
    <source>
        <dbReference type="EMBL" id="TDL08654.1"/>
    </source>
</evidence>
<evidence type="ECO:0000256" key="1">
    <source>
        <dbReference type="SAM" id="MobiDB-lite"/>
    </source>
</evidence>
<keyword evidence="2" id="KW-0812">Transmembrane</keyword>
<feature type="region of interest" description="Disordered" evidence="1">
    <location>
        <begin position="491"/>
        <end position="520"/>
    </location>
</feature>
<dbReference type="Proteomes" id="UP000294952">
    <property type="component" value="Unassembled WGS sequence"/>
</dbReference>
<feature type="compositionally biased region" description="Acidic residues" evidence="1">
    <location>
        <begin position="506"/>
        <end position="520"/>
    </location>
</feature>
<proteinExistence type="predicted"/>
<dbReference type="PANTHER" id="PTHR14136">
    <property type="entry name" value="BTB_POZ DOMAIN-CONTAINING PROTEIN KCTD9"/>
    <property type="match status" value="1"/>
</dbReference>
<evidence type="ECO:0000313" key="4">
    <source>
        <dbReference type="Proteomes" id="UP000294952"/>
    </source>
</evidence>
<feature type="transmembrane region" description="Helical" evidence="2">
    <location>
        <begin position="68"/>
        <end position="92"/>
    </location>
</feature>
<dbReference type="EMBL" id="SDLP01000003">
    <property type="protein sequence ID" value="TDL08654.1"/>
    <property type="molecule type" value="Genomic_DNA"/>
</dbReference>
<feature type="region of interest" description="Disordered" evidence="1">
    <location>
        <begin position="1"/>
        <end position="56"/>
    </location>
</feature>
<comment type="caution">
    <text evidence="3">The sequence shown here is derived from an EMBL/GenBank/DDBJ whole genome shotgun (WGS) entry which is preliminary data.</text>
</comment>
<dbReference type="AlphaFoldDB" id="A0A4R5X7C4"/>
<dbReference type="Pfam" id="PF00805">
    <property type="entry name" value="Pentapeptide"/>
    <property type="match status" value="2"/>
</dbReference>
<dbReference type="SUPFAM" id="SSF141571">
    <property type="entry name" value="Pentapeptide repeat-like"/>
    <property type="match status" value="1"/>
</dbReference>
<keyword evidence="2" id="KW-1133">Transmembrane helix</keyword>
<dbReference type="Gene3D" id="2.160.20.80">
    <property type="entry name" value="E3 ubiquitin-protein ligase SopA"/>
    <property type="match status" value="2"/>
</dbReference>
<keyword evidence="2" id="KW-0472">Membrane</keyword>
<reference evidence="3 4" key="1">
    <citation type="submission" date="2019-01" db="EMBL/GenBank/DDBJ databases">
        <title>High-quality-draft genome sequences of five non-tuberculosis mycobacteriaceae isolated from a nosocomial environment.</title>
        <authorList>
            <person name="Tiago I."/>
            <person name="Alarico S."/>
            <person name="Pereira S.G."/>
            <person name="Coelho C."/>
            <person name="Maranha A."/>
            <person name="Empadinhas N."/>
        </authorList>
    </citation>
    <scope>NUCLEOTIDE SEQUENCE [LARGE SCALE GENOMIC DNA]</scope>
    <source>
        <strain evidence="3 4">22DIII</strain>
    </source>
</reference>
<feature type="compositionally biased region" description="Basic and acidic residues" evidence="1">
    <location>
        <begin position="19"/>
        <end position="35"/>
    </location>
</feature>
<sequence>MRRSRDNAAVTNPSPGGDEVERDRAGQVVEPHVETTESATSTPKPAEPQTATQEAEAAIKERAGEIALGWLIGFGTLGALLLGGAMFAWLAWLFSKQPAPWRDQRGLWAWLSEVSGESYFDAARTTATLLAVVGLGGAALVAYRRQATAELTYGFTVRAHAVAIDAQKTAAEQLSLDSRKYDLDRERHDLETLRRDDDRQRELRSRFATIAAQLGSDQYAVRHAGVVALASMADDWHRFGNDLERQACIDLFCAQLRRSRVPNFDERSIRGEVVFGEWTPEKRSQDTEIRKAMIALIRSRRPLIEDSDDNWNACSLDLTGADLSGFYFNETNLRSVNFDDANLSNVNMIGSDLSNAQMARVNVTRANFSNAVMVGTRLFSIRIDGRGEDNVAEKVMQQRAAQFNHANMEDARLTNAYLPYCEFEEANLTGARMDFATLNGADFMEATLRAARMRSANLSGADFRRADLRDAAMSNVTNVAAAKFDDARHNIGTRWPKGERPNVLESPEEPEDVGSEENPG</sequence>
<name>A0A4R5X7C4_9MYCO</name>
<protein>
    <submittedName>
        <fullName evidence="3">Pentapeptide repeat-containing protein</fullName>
    </submittedName>
</protein>
<gene>
    <name evidence="3" type="ORF">EUA04_14655</name>
</gene>
<dbReference type="InterPro" id="IPR051082">
    <property type="entry name" value="Pentapeptide-BTB/POZ_domain"/>
</dbReference>
<feature type="compositionally biased region" description="Low complexity" evidence="1">
    <location>
        <begin position="47"/>
        <end position="56"/>
    </location>
</feature>
<evidence type="ECO:0000256" key="2">
    <source>
        <dbReference type="SAM" id="Phobius"/>
    </source>
</evidence>